<dbReference type="InParanoid" id="A0A1Z5JH30"/>
<feature type="region of interest" description="Disordered" evidence="1">
    <location>
        <begin position="181"/>
        <end position="207"/>
    </location>
</feature>
<proteinExistence type="predicted"/>
<accession>A0A1Z5JH30</accession>
<gene>
    <name evidence="2" type="ORF">FisN_2HuN17</name>
</gene>
<organism evidence="2 3">
    <name type="scientific">Fistulifera solaris</name>
    <name type="common">Oleaginous diatom</name>
    <dbReference type="NCBI Taxonomy" id="1519565"/>
    <lineage>
        <taxon>Eukaryota</taxon>
        <taxon>Sar</taxon>
        <taxon>Stramenopiles</taxon>
        <taxon>Ochrophyta</taxon>
        <taxon>Bacillariophyta</taxon>
        <taxon>Bacillariophyceae</taxon>
        <taxon>Bacillariophycidae</taxon>
        <taxon>Naviculales</taxon>
        <taxon>Naviculaceae</taxon>
        <taxon>Fistulifera</taxon>
    </lineage>
</organism>
<keyword evidence="3" id="KW-1185">Reference proteome</keyword>
<comment type="caution">
    <text evidence="2">The sequence shown here is derived from an EMBL/GenBank/DDBJ whole genome shotgun (WGS) entry which is preliminary data.</text>
</comment>
<feature type="compositionally biased region" description="Basic and acidic residues" evidence="1">
    <location>
        <begin position="187"/>
        <end position="197"/>
    </location>
</feature>
<feature type="region of interest" description="Disordered" evidence="1">
    <location>
        <begin position="98"/>
        <end position="126"/>
    </location>
</feature>
<reference evidence="2 3" key="1">
    <citation type="journal article" date="2015" name="Plant Cell">
        <title>Oil accumulation by the oleaginous diatom Fistulifera solaris as revealed by the genome and transcriptome.</title>
        <authorList>
            <person name="Tanaka T."/>
            <person name="Maeda Y."/>
            <person name="Veluchamy A."/>
            <person name="Tanaka M."/>
            <person name="Abida H."/>
            <person name="Marechal E."/>
            <person name="Bowler C."/>
            <person name="Muto M."/>
            <person name="Sunaga Y."/>
            <person name="Tanaka M."/>
            <person name="Yoshino T."/>
            <person name="Taniguchi T."/>
            <person name="Fukuda Y."/>
            <person name="Nemoto M."/>
            <person name="Matsumoto M."/>
            <person name="Wong P.S."/>
            <person name="Aburatani S."/>
            <person name="Fujibuchi W."/>
        </authorList>
    </citation>
    <scope>NUCLEOTIDE SEQUENCE [LARGE SCALE GENOMIC DNA]</scope>
    <source>
        <strain evidence="2 3">JPCC DA0580</strain>
    </source>
</reference>
<dbReference type="AlphaFoldDB" id="A0A1Z5JH30"/>
<dbReference type="Proteomes" id="UP000198406">
    <property type="component" value="Unassembled WGS sequence"/>
</dbReference>
<evidence type="ECO:0000313" key="2">
    <source>
        <dbReference type="EMBL" id="GAX13071.1"/>
    </source>
</evidence>
<dbReference type="EMBL" id="BDSP01000060">
    <property type="protein sequence ID" value="GAX13071.1"/>
    <property type="molecule type" value="Genomic_DNA"/>
</dbReference>
<evidence type="ECO:0000313" key="3">
    <source>
        <dbReference type="Proteomes" id="UP000198406"/>
    </source>
</evidence>
<protein>
    <submittedName>
        <fullName evidence="2">Uncharacterized protein</fullName>
    </submittedName>
</protein>
<sequence>MRRHSFGVGPRWDFHWCHHSSICLSVFFLCCYKRCQPVYDAKKTIEEVQNNPLPLTPRKAEPEKVSSGCVPTVAPAVADVTAPVDELELEMVSTESAPATSQAVANAPAPVGQPDQEKVPAGADAPDLVSETEPEAISVERVPATPSTVVDARVDMIAETKTPLQPIEPVEQATLGSVMRNGLRTSRRLENHREELSARLFSNPSDS</sequence>
<evidence type="ECO:0000256" key="1">
    <source>
        <dbReference type="SAM" id="MobiDB-lite"/>
    </source>
</evidence>
<name>A0A1Z5JH30_FISSO</name>